<evidence type="ECO:0000259" key="3">
    <source>
        <dbReference type="SMART" id="SM00993"/>
    </source>
</evidence>
<feature type="compositionally biased region" description="Acidic residues" evidence="2">
    <location>
        <begin position="123"/>
        <end position="140"/>
    </location>
</feature>
<sequence>KLLPTHSGQGAPDFGGGDQRSTLSLAMHDSLRHHWYSCMQAPEHVLTPADALSPVLGSGCQLPPGACRPRLQRGMRGGTGAESEEATAGDIGEEELTPSSGDVEMEGGSGTEEEEARASGSDEASDDDDEGEEEEEEEEGQSGSEASGSDSPPPRRPGRKPRLDMGGLTTREMPDRKTRANRYAAGEVLAEDEDGDQDFWGQEFFAEEAADEAYETESEPEDRLDQDFDEPEEEPGSGEDSDAAEAAVREPKRKALKPPGARSGALGPKRPAIASIPGAPRRRSLAPSPSPSLDPGERRGVRASTRARVEDGEAERRRANDQARVRRPARAGPGPRALTQAELLAEAARTEIENLRSLAALEAAAAEVRAAADVQRTRYVGPMLRWASRRVGDTEQTTLEVRNMALPPELERQVAPEPPPPARCAVTGALARYRDPVSGAPYADLQAFRLLRQGRA</sequence>
<dbReference type="GO" id="GO:0005634">
    <property type="term" value="C:nucleus"/>
    <property type="evidence" value="ECO:0007669"/>
    <property type="project" value="TreeGrafter"/>
</dbReference>
<proteinExistence type="inferred from homology"/>
<dbReference type="PANTHER" id="PTHR13275">
    <property type="entry name" value="YL-1 PROTEIN TRANSCRIPTION FACTOR-LIKE 1"/>
    <property type="match status" value="1"/>
</dbReference>
<dbReference type="Pfam" id="PF05764">
    <property type="entry name" value="YL1"/>
    <property type="match status" value="1"/>
</dbReference>
<feature type="compositionally biased region" description="Acidic residues" evidence="2">
    <location>
        <begin position="82"/>
        <end position="96"/>
    </location>
</feature>
<evidence type="ECO:0000256" key="2">
    <source>
        <dbReference type="SAM" id="MobiDB-lite"/>
    </source>
</evidence>
<feature type="domain" description="Vps72/YL1 C-terminal" evidence="3">
    <location>
        <begin position="422"/>
        <end position="451"/>
    </location>
</feature>
<dbReference type="InterPro" id="IPR013272">
    <property type="entry name" value="Vps72/YL1_C"/>
</dbReference>
<dbReference type="SMART" id="SM00993">
    <property type="entry name" value="YL1_C"/>
    <property type="match status" value="1"/>
</dbReference>
<feature type="compositionally biased region" description="Acidic residues" evidence="2">
    <location>
        <begin position="205"/>
        <end position="220"/>
    </location>
</feature>
<evidence type="ECO:0000313" key="4">
    <source>
        <dbReference type="EMBL" id="JAT71593.1"/>
    </source>
</evidence>
<protein>
    <recommendedName>
        <fullName evidence="3">Vps72/YL1 C-terminal domain-containing protein</fullName>
    </recommendedName>
</protein>
<feature type="non-terminal residue" evidence="4">
    <location>
        <position position="1"/>
    </location>
</feature>
<feature type="compositionally biased region" description="Basic and acidic residues" evidence="2">
    <location>
        <begin position="307"/>
        <end position="324"/>
    </location>
</feature>
<comment type="similarity">
    <text evidence="1">Belongs to the VPS72/YL1 family.</text>
</comment>
<reference evidence="4" key="1">
    <citation type="submission" date="2015-08" db="EMBL/GenBank/DDBJ databases">
        <authorList>
            <person name="Babu N.S."/>
            <person name="Beckwith C.J."/>
            <person name="Beseler K.G."/>
            <person name="Brison A."/>
            <person name="Carone J.V."/>
            <person name="Caskin T.P."/>
            <person name="Diamond M."/>
            <person name="Durham M.E."/>
            <person name="Foxe J.M."/>
            <person name="Go M."/>
            <person name="Henderson B.A."/>
            <person name="Jones I.B."/>
            <person name="McGettigan J.A."/>
            <person name="Micheletti S.J."/>
            <person name="Nasrallah M.E."/>
            <person name="Ortiz D."/>
            <person name="Piller C.R."/>
            <person name="Privatt S.R."/>
            <person name="Schneider S.L."/>
            <person name="Sharp S."/>
            <person name="Smith T.C."/>
            <person name="Stanton J.D."/>
            <person name="Ullery H.E."/>
            <person name="Wilson R.J."/>
            <person name="Serrano M.G."/>
            <person name="Buck G."/>
            <person name="Lee V."/>
            <person name="Wang Y."/>
            <person name="Carvalho R."/>
            <person name="Voegtly L."/>
            <person name="Shi R."/>
            <person name="Duckworth R."/>
            <person name="Johnson A."/>
            <person name="Loviza R."/>
            <person name="Walstead R."/>
            <person name="Shah Z."/>
            <person name="Kiflezghi M."/>
            <person name="Wade K."/>
            <person name="Ball S.L."/>
            <person name="Bradley K.W."/>
            <person name="Asai D.J."/>
            <person name="Bowman C.A."/>
            <person name="Russell D.A."/>
            <person name="Pope W.H."/>
            <person name="Jacobs-Sera D."/>
            <person name="Hendrix R.W."/>
            <person name="Hatfull G.F."/>
        </authorList>
    </citation>
    <scope>NUCLEOTIDE SEQUENCE</scope>
</reference>
<name>A0A1D1ZY16_AUXPR</name>
<evidence type="ECO:0000256" key="1">
    <source>
        <dbReference type="ARBA" id="ARBA00006832"/>
    </source>
</evidence>
<accession>A0A1D1ZY16</accession>
<feature type="compositionally biased region" description="Low complexity" evidence="2">
    <location>
        <begin position="141"/>
        <end position="150"/>
    </location>
</feature>
<organism evidence="4">
    <name type="scientific">Auxenochlorella protothecoides</name>
    <name type="common">Green microalga</name>
    <name type="synonym">Chlorella protothecoides</name>
    <dbReference type="NCBI Taxonomy" id="3075"/>
    <lineage>
        <taxon>Eukaryota</taxon>
        <taxon>Viridiplantae</taxon>
        <taxon>Chlorophyta</taxon>
        <taxon>core chlorophytes</taxon>
        <taxon>Trebouxiophyceae</taxon>
        <taxon>Chlorellales</taxon>
        <taxon>Chlorellaceae</taxon>
        <taxon>Auxenochlorella</taxon>
    </lineage>
</organism>
<feature type="region of interest" description="Disordered" evidence="2">
    <location>
        <begin position="68"/>
        <end position="337"/>
    </location>
</feature>
<feature type="region of interest" description="Disordered" evidence="2">
    <location>
        <begin position="1"/>
        <end position="21"/>
    </location>
</feature>
<feature type="compositionally biased region" description="Acidic residues" evidence="2">
    <location>
        <begin position="227"/>
        <end position="243"/>
    </location>
</feature>
<dbReference type="PANTHER" id="PTHR13275:SF4">
    <property type="entry name" value="VACUOLAR PROTEIN SORTING-ASSOCIATED PROTEIN 72 HOMOLOG"/>
    <property type="match status" value="1"/>
</dbReference>
<dbReference type="EMBL" id="GDKF01007029">
    <property type="protein sequence ID" value="JAT71593.1"/>
    <property type="molecule type" value="Transcribed_RNA"/>
</dbReference>
<dbReference type="Pfam" id="PF08265">
    <property type="entry name" value="YL1_C"/>
    <property type="match status" value="1"/>
</dbReference>
<dbReference type="AlphaFoldDB" id="A0A1D1ZY16"/>
<gene>
    <name evidence="4" type="ORF">g.35177</name>
</gene>
<dbReference type="InterPro" id="IPR046757">
    <property type="entry name" value="YL1_N"/>
</dbReference>